<organism evidence="1 2">
    <name type="scientific">Ktedonobacter robiniae</name>
    <dbReference type="NCBI Taxonomy" id="2778365"/>
    <lineage>
        <taxon>Bacteria</taxon>
        <taxon>Bacillati</taxon>
        <taxon>Chloroflexota</taxon>
        <taxon>Ktedonobacteria</taxon>
        <taxon>Ktedonobacterales</taxon>
        <taxon>Ktedonobacteraceae</taxon>
        <taxon>Ktedonobacter</taxon>
    </lineage>
</organism>
<protein>
    <submittedName>
        <fullName evidence="1">Uncharacterized protein</fullName>
    </submittedName>
</protein>
<dbReference type="EMBL" id="BNJG01000001">
    <property type="protein sequence ID" value="GHO52537.1"/>
    <property type="molecule type" value="Genomic_DNA"/>
</dbReference>
<accession>A0ABQ3UIK1</accession>
<gene>
    <name evidence="1" type="ORF">KSB_10120</name>
</gene>
<proteinExistence type="predicted"/>
<dbReference type="Proteomes" id="UP000654345">
    <property type="component" value="Unassembled WGS sequence"/>
</dbReference>
<comment type="caution">
    <text evidence="1">The sequence shown here is derived from an EMBL/GenBank/DDBJ whole genome shotgun (WGS) entry which is preliminary data.</text>
</comment>
<reference evidence="1 2" key="1">
    <citation type="journal article" date="2021" name="Int. J. Syst. Evol. Microbiol.">
        <title>Reticulibacter mediterranei gen. nov., sp. nov., within the new family Reticulibacteraceae fam. nov., and Ktedonospora formicarum gen. nov., sp. nov., Ktedonobacter robiniae sp. nov., Dictyobacter formicarum sp. nov. and Dictyobacter arantiisoli sp. nov., belonging to the class Ktedonobacteria.</title>
        <authorList>
            <person name="Yabe S."/>
            <person name="Zheng Y."/>
            <person name="Wang C.M."/>
            <person name="Sakai Y."/>
            <person name="Abe K."/>
            <person name="Yokota A."/>
            <person name="Donadio S."/>
            <person name="Cavaletti L."/>
            <person name="Monciardini P."/>
        </authorList>
    </citation>
    <scope>NUCLEOTIDE SEQUENCE [LARGE SCALE GENOMIC DNA]</scope>
    <source>
        <strain evidence="1 2">SOSP1-30</strain>
    </source>
</reference>
<sequence length="54" mass="6317">MWKTWRCAIWKIPRKCLSENLSAQALATVVALVFAYEESMLNVQLIVRLHANWL</sequence>
<name>A0ABQ3UIK1_9CHLR</name>
<evidence type="ECO:0000313" key="1">
    <source>
        <dbReference type="EMBL" id="GHO52537.1"/>
    </source>
</evidence>
<evidence type="ECO:0000313" key="2">
    <source>
        <dbReference type="Proteomes" id="UP000654345"/>
    </source>
</evidence>
<keyword evidence="2" id="KW-1185">Reference proteome</keyword>